<feature type="compositionally biased region" description="Basic and acidic residues" evidence="1">
    <location>
        <begin position="210"/>
        <end position="227"/>
    </location>
</feature>
<organism evidence="3 4">
    <name type="scientific">Nocardioides astragali</name>
    <dbReference type="NCBI Taxonomy" id="1776736"/>
    <lineage>
        <taxon>Bacteria</taxon>
        <taxon>Bacillati</taxon>
        <taxon>Actinomycetota</taxon>
        <taxon>Actinomycetes</taxon>
        <taxon>Propionibacteriales</taxon>
        <taxon>Nocardioidaceae</taxon>
        <taxon>Nocardioides</taxon>
    </lineage>
</organism>
<keyword evidence="2" id="KW-1133">Transmembrane helix</keyword>
<evidence type="ECO:0000256" key="1">
    <source>
        <dbReference type="SAM" id="MobiDB-lite"/>
    </source>
</evidence>
<sequence>MIRTSTMGSAAGLAAAYTTLQVLGRRAGSMPQERAARLPGDELVPQPQMVMNHGLTIHARPGEIWPWLSQMGWHLGGYYTPHWVDTLLFADNWESLERLDPQLVRNLRIGDIIPDGRPGTAYFRVALVEPPDLLVLRSQTHLPPGWNERYDARITWTWTVHLTELPDAWTRVHLRVRGRMSPWWLTALYIATIIPADFVMATGMLRGLKSRAEQRPTPHESGREPLRPELYLASDKSPAFNPPSV</sequence>
<gene>
    <name evidence="3" type="ORF">ACFQO6_23825</name>
</gene>
<reference evidence="4" key="1">
    <citation type="journal article" date="2019" name="Int. J. Syst. Evol. Microbiol.">
        <title>The Global Catalogue of Microorganisms (GCM) 10K type strain sequencing project: providing services to taxonomists for standard genome sequencing and annotation.</title>
        <authorList>
            <consortium name="The Broad Institute Genomics Platform"/>
            <consortium name="The Broad Institute Genome Sequencing Center for Infectious Disease"/>
            <person name="Wu L."/>
            <person name="Ma J."/>
        </authorList>
    </citation>
    <scope>NUCLEOTIDE SEQUENCE [LARGE SCALE GENOMIC DNA]</scope>
    <source>
        <strain evidence="4">FCH27</strain>
    </source>
</reference>
<proteinExistence type="predicted"/>
<keyword evidence="2" id="KW-0812">Transmembrane</keyword>
<dbReference type="SUPFAM" id="SSF55961">
    <property type="entry name" value="Bet v1-like"/>
    <property type="match status" value="1"/>
</dbReference>
<dbReference type="Proteomes" id="UP001596524">
    <property type="component" value="Unassembled WGS sequence"/>
</dbReference>
<comment type="caution">
    <text evidence="3">The sequence shown here is derived from an EMBL/GenBank/DDBJ whole genome shotgun (WGS) entry which is preliminary data.</text>
</comment>
<dbReference type="EMBL" id="JBHTCH010000030">
    <property type="protein sequence ID" value="MFC7363321.1"/>
    <property type="molecule type" value="Genomic_DNA"/>
</dbReference>
<keyword evidence="2" id="KW-0472">Membrane</keyword>
<evidence type="ECO:0000256" key="2">
    <source>
        <dbReference type="SAM" id="Phobius"/>
    </source>
</evidence>
<feature type="region of interest" description="Disordered" evidence="1">
    <location>
        <begin position="210"/>
        <end position="245"/>
    </location>
</feature>
<name>A0ABW2NEG6_9ACTN</name>
<evidence type="ECO:0000313" key="4">
    <source>
        <dbReference type="Proteomes" id="UP001596524"/>
    </source>
</evidence>
<keyword evidence="4" id="KW-1185">Reference proteome</keyword>
<protein>
    <recommendedName>
        <fullName evidence="5">SRPBCC family protein</fullName>
    </recommendedName>
</protein>
<evidence type="ECO:0000313" key="3">
    <source>
        <dbReference type="EMBL" id="MFC7363321.1"/>
    </source>
</evidence>
<dbReference type="RefSeq" id="WP_255889333.1">
    <property type="nucleotide sequence ID" value="NZ_JAFMZM010000002.1"/>
</dbReference>
<feature type="transmembrane region" description="Helical" evidence="2">
    <location>
        <begin position="183"/>
        <end position="205"/>
    </location>
</feature>
<accession>A0ABW2NEG6</accession>
<evidence type="ECO:0008006" key="5">
    <source>
        <dbReference type="Google" id="ProtNLM"/>
    </source>
</evidence>